<dbReference type="Pfam" id="PF03450">
    <property type="entry name" value="CO_deh_flav_C"/>
    <property type="match status" value="1"/>
</dbReference>
<name>A0A830GCX4_9EURY</name>
<dbReference type="SUPFAM" id="SSF55447">
    <property type="entry name" value="CO dehydrogenase flavoprotein C-terminal domain-like"/>
    <property type="match status" value="1"/>
</dbReference>
<dbReference type="InterPro" id="IPR051312">
    <property type="entry name" value="Diverse_Substr_Oxidored"/>
</dbReference>
<accession>A0A830GCX4</accession>
<dbReference type="InterPro" id="IPR016166">
    <property type="entry name" value="FAD-bd_PCMH"/>
</dbReference>
<dbReference type="GO" id="GO:0016491">
    <property type="term" value="F:oxidoreductase activity"/>
    <property type="evidence" value="ECO:0007669"/>
    <property type="project" value="UniProtKB-KW"/>
</dbReference>
<dbReference type="SUPFAM" id="SSF56176">
    <property type="entry name" value="FAD-binding/transporter-associated domain-like"/>
    <property type="match status" value="1"/>
</dbReference>
<dbReference type="Gene3D" id="3.30.465.10">
    <property type="match status" value="1"/>
</dbReference>
<feature type="domain" description="FAD-binding PCMH-type" evidence="4">
    <location>
        <begin position="1"/>
        <end position="177"/>
    </location>
</feature>
<evidence type="ECO:0000256" key="2">
    <source>
        <dbReference type="ARBA" id="ARBA00022827"/>
    </source>
</evidence>
<evidence type="ECO:0000256" key="3">
    <source>
        <dbReference type="ARBA" id="ARBA00023002"/>
    </source>
</evidence>
<dbReference type="Gene3D" id="3.30.390.50">
    <property type="entry name" value="CO dehydrogenase flavoprotein, C-terminal domain"/>
    <property type="match status" value="1"/>
</dbReference>
<dbReference type="PANTHER" id="PTHR42659:SF2">
    <property type="entry name" value="XANTHINE DEHYDROGENASE SUBUNIT C-RELATED"/>
    <property type="match status" value="1"/>
</dbReference>
<dbReference type="PROSITE" id="PS51387">
    <property type="entry name" value="FAD_PCMH"/>
    <property type="match status" value="1"/>
</dbReference>
<keyword evidence="6" id="KW-1185">Reference proteome</keyword>
<evidence type="ECO:0000259" key="4">
    <source>
        <dbReference type="PROSITE" id="PS51387"/>
    </source>
</evidence>
<dbReference type="InterPro" id="IPR005107">
    <property type="entry name" value="CO_DH_flav_C"/>
</dbReference>
<dbReference type="OrthoDB" id="19205at2157"/>
<dbReference type="InterPro" id="IPR016169">
    <property type="entry name" value="FAD-bd_PCMH_sub2"/>
</dbReference>
<dbReference type="InterPro" id="IPR016167">
    <property type="entry name" value="FAD-bd_PCMH_sub1"/>
</dbReference>
<organism evidence="5 6">
    <name type="scientific">Halarchaeum nitratireducens</name>
    <dbReference type="NCBI Taxonomy" id="489913"/>
    <lineage>
        <taxon>Archaea</taxon>
        <taxon>Methanobacteriati</taxon>
        <taxon>Methanobacteriota</taxon>
        <taxon>Stenosarchaea group</taxon>
        <taxon>Halobacteria</taxon>
        <taxon>Halobacteriales</taxon>
        <taxon>Halobacteriaceae</taxon>
    </lineage>
</organism>
<dbReference type="EMBL" id="BMOQ01000006">
    <property type="protein sequence ID" value="GGN20882.1"/>
    <property type="molecule type" value="Genomic_DNA"/>
</dbReference>
<dbReference type="InterPro" id="IPR036683">
    <property type="entry name" value="CO_DH_flav_C_dom_sf"/>
</dbReference>
<sequence length="287" mass="30113">MPARYAGERVRATSVAEALDLLAATRDASVIAGGYSLLPELKDGVESPDRLVDIAGLDELSGITRGDDETRVGALTTHAEIADSAAVRTHARALALATSSVGDRQAKHQGTIAGNLVFADQKYDAPAAFLALGGRITARSLDGTRTIDADDWFRDSGHTALDDDELATEVVLPDADRSGYIRTSEYSGYAVVSVAVALDVADGTVMSARVAANGARAYPIRLSAVEARLVGAPLHDLPAADAADAALADVDPASLVVDDAAAGRYRRRLVRSYCRRALEDAVGVRER</sequence>
<keyword evidence="2" id="KW-0274">FAD</keyword>
<proteinExistence type="predicted"/>
<evidence type="ECO:0000313" key="5">
    <source>
        <dbReference type="EMBL" id="GGN20882.1"/>
    </source>
</evidence>
<dbReference type="PANTHER" id="PTHR42659">
    <property type="entry name" value="XANTHINE DEHYDROGENASE SUBUNIT C-RELATED"/>
    <property type="match status" value="1"/>
</dbReference>
<dbReference type="RefSeq" id="WP_188879083.1">
    <property type="nucleotide sequence ID" value="NZ_BMOQ01000006.1"/>
</dbReference>
<dbReference type="SMART" id="SM01092">
    <property type="entry name" value="CO_deh_flav_C"/>
    <property type="match status" value="1"/>
</dbReference>
<dbReference type="GO" id="GO:0071949">
    <property type="term" value="F:FAD binding"/>
    <property type="evidence" value="ECO:0007669"/>
    <property type="project" value="InterPro"/>
</dbReference>
<dbReference type="AlphaFoldDB" id="A0A830GCX4"/>
<evidence type="ECO:0000313" key="6">
    <source>
        <dbReference type="Proteomes" id="UP000608850"/>
    </source>
</evidence>
<reference evidence="5 6" key="1">
    <citation type="journal article" date="2019" name="Int. J. Syst. Evol. Microbiol.">
        <title>The Global Catalogue of Microorganisms (GCM) 10K type strain sequencing project: providing services to taxonomists for standard genome sequencing and annotation.</title>
        <authorList>
            <consortium name="The Broad Institute Genomics Platform"/>
            <consortium name="The Broad Institute Genome Sequencing Center for Infectious Disease"/>
            <person name="Wu L."/>
            <person name="Ma J."/>
        </authorList>
    </citation>
    <scope>NUCLEOTIDE SEQUENCE [LARGE SCALE GENOMIC DNA]</scope>
    <source>
        <strain evidence="5 6">JCM 16331</strain>
    </source>
</reference>
<dbReference type="Gene3D" id="3.30.43.10">
    <property type="entry name" value="Uridine Diphospho-n-acetylenolpyruvylglucosamine Reductase, domain 2"/>
    <property type="match status" value="1"/>
</dbReference>
<protein>
    <submittedName>
        <fullName evidence="5">Carbon-monoxide dehydrogenase medium subunit</fullName>
    </submittedName>
</protein>
<dbReference type="Pfam" id="PF00941">
    <property type="entry name" value="FAD_binding_5"/>
    <property type="match status" value="1"/>
</dbReference>
<gene>
    <name evidence="5" type="primary">cutM</name>
    <name evidence="5" type="ORF">GCM10009021_22620</name>
</gene>
<dbReference type="InterPro" id="IPR002346">
    <property type="entry name" value="Mopterin_DH_FAD-bd"/>
</dbReference>
<dbReference type="Proteomes" id="UP000608850">
    <property type="component" value="Unassembled WGS sequence"/>
</dbReference>
<keyword evidence="3" id="KW-0560">Oxidoreductase</keyword>
<comment type="caution">
    <text evidence="5">The sequence shown here is derived from an EMBL/GenBank/DDBJ whole genome shotgun (WGS) entry which is preliminary data.</text>
</comment>
<keyword evidence="1" id="KW-0285">Flavoprotein</keyword>
<dbReference type="InterPro" id="IPR036318">
    <property type="entry name" value="FAD-bd_PCMH-like_sf"/>
</dbReference>
<evidence type="ECO:0000256" key="1">
    <source>
        <dbReference type="ARBA" id="ARBA00022630"/>
    </source>
</evidence>